<dbReference type="InterPro" id="IPR024977">
    <property type="entry name" value="Apc4-like_WD40_dom"/>
</dbReference>
<dbReference type="Gene3D" id="2.130.10.10">
    <property type="entry name" value="YVTN repeat-like/Quinoprotein amine dehydrogenase"/>
    <property type="match status" value="2"/>
</dbReference>
<dbReference type="Proteomes" id="UP000192872">
    <property type="component" value="Unassembled WGS sequence"/>
</dbReference>
<protein>
    <recommendedName>
        <fullName evidence="1">Anaphase-promoting complex subunit 4-like WD40 domain-containing protein</fullName>
    </recommendedName>
</protein>
<dbReference type="PANTHER" id="PTHR19879:SF9">
    <property type="entry name" value="TRANSCRIPTION INITIATION FACTOR TFIID SUBUNIT 5"/>
    <property type="match status" value="1"/>
</dbReference>
<dbReference type="EMBL" id="LWDL01000021">
    <property type="protein sequence ID" value="OQW51216.1"/>
    <property type="molecule type" value="Genomic_DNA"/>
</dbReference>
<reference evidence="2 3" key="1">
    <citation type="journal article" date="2017" name="Water Res.">
        <title>Comammox in drinking water systems.</title>
        <authorList>
            <person name="Wang Y."/>
            <person name="Ma L."/>
            <person name="Mao Y."/>
            <person name="Jiang X."/>
            <person name="Xia Y."/>
            <person name="Yu K."/>
            <person name="Li B."/>
            <person name="Zhang T."/>
        </authorList>
    </citation>
    <scope>NUCLEOTIDE SEQUENCE [LARGE SCALE GENOMIC DNA]</scope>
    <source>
        <strain evidence="2">SG_bin8</strain>
    </source>
</reference>
<organism evidence="2 3">
    <name type="scientific">Candidatus Raskinella chloraquaticus</name>
    <dbReference type="NCBI Taxonomy" id="1951219"/>
    <lineage>
        <taxon>Bacteria</taxon>
        <taxon>Pseudomonadati</taxon>
        <taxon>Pseudomonadota</taxon>
        <taxon>Alphaproteobacteria</taxon>
        <taxon>Hyphomicrobiales</taxon>
        <taxon>Phreatobacteraceae</taxon>
        <taxon>Candidatus Raskinella</taxon>
    </lineage>
</organism>
<accession>A0A1W9HUT2</accession>
<dbReference type="InterPro" id="IPR001680">
    <property type="entry name" value="WD40_rpt"/>
</dbReference>
<dbReference type="AlphaFoldDB" id="A0A1W9HUT2"/>
<sequence length="338" mass="34901">MTASITSSPDQGPRFELGAHVLTAHFIGPLALFATAEGAVAAATPGSGLEGQNQVDQSGLVLAVAASDGKALIVAGERGVVRRVTLKDVSDIAHCSGAWPTALASGPDGAVAVAAGRKLSVWRGGETIFTTQAPSLVQGLAFAPKGFRVAAAHGGGASLWYPGQPAAEPTRLDWKGAHLDVVFSPDGAFLVTSMQENALHGWKLADKAHMRMTGYPGKPRSLAWTVKGKWLATSGADAAILWPFQDKNGPMGKAPKEIAVRGDSKVTRVACHPQVDVVATGYDDGMVLLTRLDDLAEIVAVRPMASAISALAWSADGAMLAWGSDSGFAGIFSARQSV</sequence>
<dbReference type="InterPro" id="IPR015943">
    <property type="entry name" value="WD40/YVTN_repeat-like_dom_sf"/>
</dbReference>
<dbReference type="RefSeq" id="WP_376801552.1">
    <property type="nucleotide sequence ID" value="NZ_DBNB01000022.1"/>
</dbReference>
<evidence type="ECO:0000259" key="1">
    <source>
        <dbReference type="Pfam" id="PF12894"/>
    </source>
</evidence>
<proteinExistence type="predicted"/>
<dbReference type="PANTHER" id="PTHR19879">
    <property type="entry name" value="TRANSCRIPTION INITIATION FACTOR TFIID"/>
    <property type="match status" value="1"/>
</dbReference>
<dbReference type="SUPFAM" id="SSF101908">
    <property type="entry name" value="Putative isomerase YbhE"/>
    <property type="match status" value="1"/>
</dbReference>
<evidence type="ECO:0000313" key="2">
    <source>
        <dbReference type="EMBL" id="OQW51216.1"/>
    </source>
</evidence>
<evidence type="ECO:0000313" key="3">
    <source>
        <dbReference type="Proteomes" id="UP000192872"/>
    </source>
</evidence>
<dbReference type="Pfam" id="PF12894">
    <property type="entry name" value="ANAPC4_WD40"/>
    <property type="match status" value="1"/>
</dbReference>
<dbReference type="STRING" id="1827387.A4S15_12350"/>
<comment type="caution">
    <text evidence="2">The sequence shown here is derived from an EMBL/GenBank/DDBJ whole genome shotgun (WGS) entry which is preliminary data.</text>
</comment>
<dbReference type="SMART" id="SM00320">
    <property type="entry name" value="WD40"/>
    <property type="match status" value="6"/>
</dbReference>
<gene>
    <name evidence="2" type="ORF">A4S15_12350</name>
</gene>
<feature type="domain" description="Anaphase-promoting complex subunit 4-like WD40" evidence="1">
    <location>
        <begin position="273"/>
        <end position="335"/>
    </location>
</feature>
<name>A0A1W9HUT2_9HYPH</name>